<dbReference type="Proteomes" id="UP000623842">
    <property type="component" value="Unassembled WGS sequence"/>
</dbReference>
<keyword evidence="3" id="KW-1185">Reference proteome</keyword>
<reference evidence="2" key="1">
    <citation type="journal article" date="2014" name="Int. J. Syst. Evol. Microbiol.">
        <title>Complete genome sequence of Corynebacterium casei LMG S-19264T (=DSM 44701T), isolated from a smear-ripened cheese.</title>
        <authorList>
            <consortium name="US DOE Joint Genome Institute (JGI-PGF)"/>
            <person name="Walter F."/>
            <person name="Albersmeier A."/>
            <person name="Kalinowski J."/>
            <person name="Ruckert C."/>
        </authorList>
    </citation>
    <scope>NUCLEOTIDE SEQUENCE</scope>
    <source>
        <strain evidence="2">KCTC 42731</strain>
    </source>
</reference>
<comment type="caution">
    <text evidence="2">The sequence shown here is derived from an EMBL/GenBank/DDBJ whole genome shotgun (WGS) entry which is preliminary data.</text>
</comment>
<evidence type="ECO:0000313" key="3">
    <source>
        <dbReference type="Proteomes" id="UP000623842"/>
    </source>
</evidence>
<protein>
    <submittedName>
        <fullName evidence="2">Uncharacterized protein</fullName>
    </submittedName>
</protein>
<reference evidence="2" key="2">
    <citation type="submission" date="2020-09" db="EMBL/GenBank/DDBJ databases">
        <authorList>
            <person name="Sun Q."/>
            <person name="Kim S."/>
        </authorList>
    </citation>
    <scope>NUCLEOTIDE SEQUENCE</scope>
    <source>
        <strain evidence="2">KCTC 42731</strain>
    </source>
</reference>
<keyword evidence="1" id="KW-0812">Transmembrane</keyword>
<sequence>MAYFSYYIFEHPDAWTHQDTRFKRIVGYYTAPYIMVLSIVFPLYQWFKCRKIEVRLNERVIYWNGNVIDISKVNEIHKIYIPLTKSFQYIFYEVVPMEHRKKAVIPIFFIPNSEREFERELNEFCIKNHVELVLSKNIKM</sequence>
<evidence type="ECO:0000256" key="1">
    <source>
        <dbReference type="SAM" id="Phobius"/>
    </source>
</evidence>
<keyword evidence="1" id="KW-1133">Transmembrane helix</keyword>
<dbReference type="AlphaFoldDB" id="A0A919BE62"/>
<accession>A0A919BE62</accession>
<name>A0A919BE62_9GAMM</name>
<keyword evidence="1" id="KW-0472">Membrane</keyword>
<proteinExistence type="predicted"/>
<organism evidence="2 3">
    <name type="scientific">Thalassotalea marina</name>
    <dbReference type="NCBI Taxonomy" id="1673741"/>
    <lineage>
        <taxon>Bacteria</taxon>
        <taxon>Pseudomonadati</taxon>
        <taxon>Pseudomonadota</taxon>
        <taxon>Gammaproteobacteria</taxon>
        <taxon>Alteromonadales</taxon>
        <taxon>Colwelliaceae</taxon>
        <taxon>Thalassotalea</taxon>
    </lineage>
</organism>
<evidence type="ECO:0000313" key="2">
    <source>
        <dbReference type="EMBL" id="GHF84585.1"/>
    </source>
</evidence>
<dbReference type="EMBL" id="BNCK01000002">
    <property type="protein sequence ID" value="GHF84585.1"/>
    <property type="molecule type" value="Genomic_DNA"/>
</dbReference>
<gene>
    <name evidence="2" type="ORF">GCM10017161_10050</name>
</gene>
<feature type="transmembrane region" description="Helical" evidence="1">
    <location>
        <begin position="25"/>
        <end position="47"/>
    </location>
</feature>